<dbReference type="AlphaFoldDB" id="A0A2I7N6Y3"/>
<dbReference type="InterPro" id="IPR008189">
    <property type="entry name" value="rRNA_ssu_MeTfrase_I"/>
</dbReference>
<dbReference type="Gene3D" id="3.40.1010.10">
    <property type="entry name" value="Cobalt-precorrin-4 Transmethylase, Domain 1"/>
    <property type="match status" value="1"/>
</dbReference>
<reference evidence="2" key="1">
    <citation type="submission" date="2017-11" db="EMBL/GenBank/DDBJ databases">
        <authorList>
            <person name="Chan K.G."/>
            <person name="Lee L.S."/>
        </authorList>
    </citation>
    <scope>NUCLEOTIDE SEQUENCE [LARGE SCALE GENOMIC DNA]</scope>
    <source>
        <strain evidence="2">DSM 100970</strain>
    </source>
</reference>
<protein>
    <recommendedName>
        <fullName evidence="3">SAM-dependent methyltransferase</fullName>
    </recommendedName>
</protein>
<sequence>MSKLFLIPTSLNPEVNSAVLLPNELLQIRHLEHFIVETAKTGRAHLKQLNLDTPLQQLQIEELNKHKQDISKLIEPFKSGKDVGLISDCGCPAVADPGGRVVAVCHEMGVEVVPLVGPSSILLTLMASGLNGQKFTFHGYLPAEPDARKVKLKQLEQSILKENSTHIFIEAPFRNQKLFEAMLTTLHAEIKLCLGVDLMTSGQKIITREIAKWKNSKFDFNKQEVIFLIGK</sequence>
<evidence type="ECO:0000313" key="1">
    <source>
        <dbReference type="EMBL" id="AUR52208.1"/>
    </source>
</evidence>
<dbReference type="InterPro" id="IPR014777">
    <property type="entry name" value="4pyrrole_Mease_sub1"/>
</dbReference>
<dbReference type="SUPFAM" id="SSF53790">
    <property type="entry name" value="Tetrapyrrole methylase"/>
    <property type="match status" value="1"/>
</dbReference>
<dbReference type="PIRSF" id="PIRSF005917">
    <property type="entry name" value="MTase_YraL"/>
    <property type="match status" value="1"/>
</dbReference>
<dbReference type="PANTHER" id="PTHR46111">
    <property type="entry name" value="RIBOSOMAL RNA SMALL SUBUNIT METHYLTRANSFERASE I"/>
    <property type="match status" value="1"/>
</dbReference>
<gene>
    <name evidence="1" type="ORF">CUN60_07840</name>
</gene>
<dbReference type="InterPro" id="IPR014776">
    <property type="entry name" value="4pyrrole_Mease_sub2"/>
</dbReference>
<dbReference type="EMBL" id="CP024847">
    <property type="protein sequence ID" value="AUR52208.1"/>
    <property type="molecule type" value="Genomic_DNA"/>
</dbReference>
<accession>A0A2I7N6Y3</accession>
<evidence type="ECO:0008006" key="3">
    <source>
        <dbReference type="Google" id="ProtNLM"/>
    </source>
</evidence>
<dbReference type="RefSeq" id="WP_102951504.1">
    <property type="nucleotide sequence ID" value="NZ_CP024847.1"/>
</dbReference>
<name>A0A2I7N6Y3_9NEIS</name>
<dbReference type="Proteomes" id="UP000236655">
    <property type="component" value="Chromosome"/>
</dbReference>
<proteinExistence type="predicted"/>
<dbReference type="InterPro" id="IPR035996">
    <property type="entry name" value="4pyrrol_Methylase_sf"/>
</dbReference>
<dbReference type="GO" id="GO:0008168">
    <property type="term" value="F:methyltransferase activity"/>
    <property type="evidence" value="ECO:0007669"/>
    <property type="project" value="InterPro"/>
</dbReference>
<dbReference type="OrthoDB" id="7061662at2"/>
<organism evidence="1 2">
    <name type="scientific">Aquella oligotrophica</name>
    <dbReference type="NCBI Taxonomy" id="2067065"/>
    <lineage>
        <taxon>Bacteria</taxon>
        <taxon>Pseudomonadati</taxon>
        <taxon>Pseudomonadota</taxon>
        <taxon>Betaproteobacteria</taxon>
        <taxon>Neisseriales</taxon>
        <taxon>Neisseriaceae</taxon>
        <taxon>Aquella</taxon>
    </lineage>
</organism>
<evidence type="ECO:0000313" key="2">
    <source>
        <dbReference type="Proteomes" id="UP000236655"/>
    </source>
</evidence>
<dbReference type="KEGG" id="nba:CUN60_07840"/>
<keyword evidence="2" id="KW-1185">Reference proteome</keyword>
<dbReference type="PANTHER" id="PTHR46111:SF2">
    <property type="entry name" value="SAM-DEPENDENT METHYLTRANSFERASE"/>
    <property type="match status" value="1"/>
</dbReference>
<dbReference type="Gene3D" id="3.30.950.10">
    <property type="entry name" value="Methyltransferase, Cobalt-precorrin-4 Transmethylase, Domain 2"/>
    <property type="match status" value="1"/>
</dbReference>
<dbReference type="CDD" id="cd11649">
    <property type="entry name" value="RsmI_like"/>
    <property type="match status" value="1"/>
</dbReference>